<keyword evidence="2 8" id="KW-1278">Translocase</keyword>
<dbReference type="PANTHER" id="PTHR37839">
    <property type="entry name" value="NA(+)-TRANSLOCATING NADH-QUINONE REDUCTASE SUBUNIT A"/>
    <property type="match status" value="1"/>
</dbReference>
<evidence type="ECO:0000256" key="2">
    <source>
        <dbReference type="ARBA" id="ARBA00022967"/>
    </source>
</evidence>
<evidence type="ECO:0000256" key="7">
    <source>
        <dbReference type="ARBA" id="ARBA00023201"/>
    </source>
</evidence>
<comment type="catalytic activity">
    <reaction evidence="8">
        <text>a ubiquinone + n Na(+)(in) + NADH + H(+) = a ubiquinol + n Na(+)(out) + NAD(+)</text>
        <dbReference type="Rhea" id="RHEA:47748"/>
        <dbReference type="Rhea" id="RHEA-COMP:9565"/>
        <dbReference type="Rhea" id="RHEA-COMP:9566"/>
        <dbReference type="ChEBI" id="CHEBI:15378"/>
        <dbReference type="ChEBI" id="CHEBI:16389"/>
        <dbReference type="ChEBI" id="CHEBI:17976"/>
        <dbReference type="ChEBI" id="CHEBI:29101"/>
        <dbReference type="ChEBI" id="CHEBI:57540"/>
        <dbReference type="ChEBI" id="CHEBI:57945"/>
        <dbReference type="EC" id="7.2.1.1"/>
    </reaction>
</comment>
<sequence length="447" mass="47996">MIKIKRGLDLPIAGSPEQRIVEIAPARSVALSGEDYPGLKPTMEVNVGDRVSKGQLVFTCKKNNGIRYTAPASGTVSAINRGAKRAFLSLVIDVEGDEALAFGKHEAASIAGLDRQVVADQLIESGEWTALRTRPFGKVPAVDDVPSAIFVNAMDTRPGAADPAQVIPAHEDAFSAGVAVLGRLTEGRVYICRAPGLKIPTTTGGEVQVEDFTGPHPAGLSGTHIHYLHPVGVARHVWHIDYQNLIAIGYLFLSGQIFSERVIALSGPGVAEPRLVRTRLGACTDELIAGQLNDGEHRVISGSVLNGREASGARAFLGRFHHQISVLSEGREREFLGFVMPGTGKYSVTRLFLSALTGTRNMPLTTSTGGSERAMVPIGTYEKVMPLDILPTQLLRSLLVDDIEGATELGCLELEEEDLSLCTFSCPGKYEYGPYLRSMLTRIEVEG</sequence>
<evidence type="ECO:0000256" key="5">
    <source>
        <dbReference type="ARBA" id="ARBA00023065"/>
    </source>
</evidence>
<evidence type="ECO:0000259" key="10">
    <source>
        <dbReference type="Pfam" id="PF11973"/>
    </source>
</evidence>
<evidence type="ECO:0000256" key="6">
    <source>
        <dbReference type="ARBA" id="ARBA00023075"/>
    </source>
</evidence>
<evidence type="ECO:0000259" key="9">
    <source>
        <dbReference type="Pfam" id="PF05896"/>
    </source>
</evidence>
<evidence type="ECO:0000256" key="8">
    <source>
        <dbReference type="HAMAP-Rule" id="MF_00425"/>
    </source>
</evidence>
<evidence type="ECO:0000313" key="13">
    <source>
        <dbReference type="Proteomes" id="UP000219327"/>
    </source>
</evidence>
<comment type="caution">
    <text evidence="12">The sequence shown here is derived from an EMBL/GenBank/DDBJ whole genome shotgun (WGS) entry which is preliminary data.</text>
</comment>
<dbReference type="EC" id="7.2.1.1" evidence="8"/>
<evidence type="ECO:0000256" key="3">
    <source>
        <dbReference type="ARBA" id="ARBA00023027"/>
    </source>
</evidence>
<keyword evidence="1 8" id="KW-0813">Transport</keyword>
<dbReference type="Pfam" id="PF24836">
    <property type="entry name" value="NQRA_2nd"/>
    <property type="match status" value="1"/>
</dbReference>
<feature type="domain" description="Na(+)-translocating NADH-quinone reductase subunit A C-terminal" evidence="10">
    <location>
        <begin position="262"/>
        <end position="311"/>
    </location>
</feature>
<comment type="similarity">
    <text evidence="8">Belongs to the NqrA family.</text>
</comment>
<dbReference type="GO" id="GO:0016655">
    <property type="term" value="F:oxidoreductase activity, acting on NAD(P)H, quinone or similar compound as acceptor"/>
    <property type="evidence" value="ECO:0007669"/>
    <property type="project" value="UniProtKB-UniRule"/>
</dbReference>
<evidence type="ECO:0000256" key="4">
    <source>
        <dbReference type="ARBA" id="ARBA00023053"/>
    </source>
</evidence>
<dbReference type="Proteomes" id="UP000219327">
    <property type="component" value="Unassembled WGS sequence"/>
</dbReference>
<dbReference type="InterPro" id="IPR022615">
    <property type="entry name" value="NqrA_C_domain"/>
</dbReference>
<keyword evidence="3 8" id="KW-0520">NAD</keyword>
<dbReference type="AlphaFoldDB" id="A0A2A5WLX7"/>
<reference evidence="12 13" key="1">
    <citation type="submission" date="2017-08" db="EMBL/GenBank/DDBJ databases">
        <title>Fine stratification of microbial communities through a metagenomic profile of the photic zone.</title>
        <authorList>
            <person name="Haro-Moreno J.M."/>
            <person name="Lopez-Perez M."/>
            <person name="De La Torre J."/>
            <person name="Picazo A."/>
            <person name="Camacho A."/>
            <person name="Rodriguez-Valera F."/>
        </authorList>
    </citation>
    <scope>NUCLEOTIDE SEQUENCE [LARGE SCALE GENOMIC DNA]</scope>
    <source>
        <strain evidence="12">MED-G24</strain>
    </source>
</reference>
<dbReference type="NCBIfam" id="NF003759">
    <property type="entry name" value="PRK05352.1-2"/>
    <property type="match status" value="1"/>
</dbReference>
<keyword evidence="4 8" id="KW-0915">Sodium</keyword>
<dbReference type="InterPro" id="IPR056147">
    <property type="entry name" value="NQRA_N"/>
</dbReference>
<feature type="domain" description="NqrA N-terminal barrel-sandwich hybrid" evidence="9">
    <location>
        <begin position="2"/>
        <end position="95"/>
    </location>
</feature>
<dbReference type="NCBIfam" id="TIGR01936">
    <property type="entry name" value="nqrA"/>
    <property type="match status" value="1"/>
</dbReference>
<name>A0A2A5WLX7_9GAMM</name>
<dbReference type="EMBL" id="NTKD01000050">
    <property type="protein sequence ID" value="PDH37303.1"/>
    <property type="molecule type" value="Genomic_DNA"/>
</dbReference>
<evidence type="ECO:0000259" key="11">
    <source>
        <dbReference type="Pfam" id="PF24836"/>
    </source>
</evidence>
<dbReference type="Pfam" id="PF05896">
    <property type="entry name" value="NQRA_N"/>
    <property type="match status" value="1"/>
</dbReference>
<gene>
    <name evidence="8" type="primary">nqrA</name>
    <name evidence="12" type="ORF">CNE99_08285</name>
</gene>
<feature type="domain" description="NqrA second alpha/beta" evidence="11">
    <location>
        <begin position="113"/>
        <end position="257"/>
    </location>
</feature>
<keyword evidence="7 8" id="KW-0739">Sodium transport</keyword>
<protein>
    <recommendedName>
        <fullName evidence="8">Na(+)-translocating NADH-quinone reductase subunit A</fullName>
        <shortName evidence="8">Na(+)-NQR subunit A</shortName>
        <shortName evidence="8">Na(+)-translocating NQR subunit A</shortName>
        <ecNumber evidence="8">7.2.1.1</ecNumber>
    </recommendedName>
    <alternativeName>
        <fullName evidence="8">NQR complex subunit A</fullName>
    </alternativeName>
    <alternativeName>
        <fullName evidence="8">NQR-1 subunit A</fullName>
    </alternativeName>
</protein>
<dbReference type="HAMAP" id="MF_00425">
    <property type="entry name" value="NqrA"/>
    <property type="match status" value="1"/>
</dbReference>
<comment type="subunit">
    <text evidence="8">Composed of six subunits; NqrA, NqrB, NqrC, NqrD, NqrE and NqrF.</text>
</comment>
<dbReference type="PANTHER" id="PTHR37839:SF1">
    <property type="entry name" value="NA(+)-TRANSLOCATING NADH-QUINONE REDUCTASE SUBUNIT A"/>
    <property type="match status" value="1"/>
</dbReference>
<dbReference type="InterPro" id="IPR008703">
    <property type="entry name" value="NqrA"/>
</dbReference>
<dbReference type="GO" id="GO:0006814">
    <property type="term" value="P:sodium ion transport"/>
    <property type="evidence" value="ECO:0007669"/>
    <property type="project" value="UniProtKB-UniRule"/>
</dbReference>
<evidence type="ECO:0000313" key="12">
    <source>
        <dbReference type="EMBL" id="PDH37303.1"/>
    </source>
</evidence>
<proteinExistence type="inferred from homology"/>
<organism evidence="12 13">
    <name type="scientific">OM182 bacterium MED-G24</name>
    <dbReference type="NCBI Taxonomy" id="1986255"/>
    <lineage>
        <taxon>Bacteria</taxon>
        <taxon>Pseudomonadati</taxon>
        <taxon>Pseudomonadota</taxon>
        <taxon>Gammaproteobacteria</taxon>
        <taxon>OMG group</taxon>
        <taxon>OM182 clade</taxon>
    </lineage>
</organism>
<keyword evidence="6 8" id="KW-0830">Ubiquinone</keyword>
<dbReference type="Pfam" id="PF11973">
    <property type="entry name" value="NQRA_SLBB"/>
    <property type="match status" value="1"/>
</dbReference>
<dbReference type="InterPro" id="IPR056148">
    <property type="entry name" value="NQRA_2nd"/>
</dbReference>
<accession>A0A2A5WLX7</accession>
<evidence type="ECO:0000256" key="1">
    <source>
        <dbReference type="ARBA" id="ARBA00022448"/>
    </source>
</evidence>
<comment type="function">
    <text evidence="8">NQR complex catalyzes the reduction of ubiquinone-1 to ubiquinol by two successive reactions, coupled with the transport of Na(+) ions from the cytoplasm to the periplasm. NqrA to NqrE are probably involved in the second step, the conversion of ubisemiquinone to ubiquinol.</text>
</comment>
<keyword evidence="5 8" id="KW-0406">Ion transport</keyword>